<dbReference type="EnsemblMetazoa" id="SMAR003502-RA">
    <property type="protein sequence ID" value="SMAR003502-PA"/>
    <property type="gene ID" value="SMAR003502"/>
</dbReference>
<proteinExistence type="predicted"/>
<reference evidence="1" key="2">
    <citation type="submission" date="2015-02" db="UniProtKB">
        <authorList>
            <consortium name="EnsemblMetazoa"/>
        </authorList>
    </citation>
    <scope>IDENTIFICATION</scope>
</reference>
<dbReference type="Pfam" id="PF11312">
    <property type="entry name" value="Methyltransf_34"/>
    <property type="match status" value="1"/>
</dbReference>
<dbReference type="AlphaFoldDB" id="T1IR21"/>
<accession>T1IR21</accession>
<dbReference type="InterPro" id="IPR021463">
    <property type="entry name" value="Methyltransf_34"/>
</dbReference>
<dbReference type="EMBL" id="JH431327">
    <property type="status" value="NOT_ANNOTATED_CDS"/>
    <property type="molecule type" value="Genomic_DNA"/>
</dbReference>
<evidence type="ECO:0000313" key="2">
    <source>
        <dbReference type="Proteomes" id="UP000014500"/>
    </source>
</evidence>
<evidence type="ECO:0000313" key="1">
    <source>
        <dbReference type="EnsemblMetazoa" id="SMAR003502-PA"/>
    </source>
</evidence>
<organism evidence="1 2">
    <name type="scientific">Strigamia maritima</name>
    <name type="common">European centipede</name>
    <name type="synonym">Geophilus maritimus</name>
    <dbReference type="NCBI Taxonomy" id="126957"/>
    <lineage>
        <taxon>Eukaryota</taxon>
        <taxon>Metazoa</taxon>
        <taxon>Ecdysozoa</taxon>
        <taxon>Arthropoda</taxon>
        <taxon>Myriapoda</taxon>
        <taxon>Chilopoda</taxon>
        <taxon>Pleurostigmophora</taxon>
        <taxon>Geophilomorpha</taxon>
        <taxon>Linotaeniidae</taxon>
        <taxon>Strigamia</taxon>
    </lineage>
</organism>
<sequence length="909" mass="105074">MSCQLHRTICNLIPPETNESEFEKALTTLADAYNVSSSVKHVKFRDSILKFAYFYGYCACTTNCVKTSWEKFGWEIVWKFLRGFSRKGEIHVCCIGGGSGCDLLGLTEWLKTKNIAIKIHGLILDKYNWSKETLSLLTTVDVCNQHNLSNTKFRRYDFFQAPINEETKIQIGSADLVTIVKFVSAVHVDKKTTFNQFRDLFQYVKKNSFMQFVDNSDGGFWDIINNAAKSAGFLQICKVRVYLVGNILVEDARPIEYTYKCPLPVFYLASVISTRFGNAMSDSQSSTSFASIYSTIWSYIPQNHYSRRDKIEAIAYLLETSHEKRIKSFASRFEFDDSEFKHAYRCRFFTMYSSGVYEIWKYCHWFAVNSPMYWAWDDKKTWFEMIMKKKEIKLACIGECPGADIAGLSLWLRSMQKKGRYSKLLSSTVVDMYDWSKETQILLPSIISQNTYTFNYFPNCDIVKDLSSEKLEQLNAAFSECDIISIVNYLSMVRDEPREYTVERLKILLKLVQPGQLVFFMDHCDCYYFEIMNEAALALGFKCFFDVLVDYLNVSVSPEEEETIRAGHFESAPPQIEWIVCASLWQKTTKPDAEQKEKIESSPRMDLPRSQRRVIKRLYNMPTYNSKRPNSNKMNKVWYHPLIWKLIQVEKFPLDMMDAAIAKIDELYKNPAPELYQYDFDDDNDKILKYAFYYRFFVCITHAVKTSWIKLSNVHFPSALLENSKINVFCLGGGSGCELVGFCRYLDHNHIKTQINAVIYDHNNWTDEMDSLIQSIPASEDFGLTKIKHVKYDLSKVFPITGTVIKQIGNSDLITVVKFLSTIGTAVRLNELLSHLKQNAHLFFLDNNGGPYRDLMNKVASVVGLQLQSEIILKKNRVPPGECKTMADKHFNMFPMKSTCVCASLWKKI</sequence>
<dbReference type="HOGENOM" id="CLU_319662_0_0_1"/>
<name>T1IR21_STRMM</name>
<dbReference type="Proteomes" id="UP000014500">
    <property type="component" value="Unassembled WGS sequence"/>
</dbReference>
<protein>
    <submittedName>
        <fullName evidence="1">Uncharacterized protein</fullName>
    </submittedName>
</protein>
<keyword evidence="2" id="KW-1185">Reference proteome</keyword>
<reference evidence="2" key="1">
    <citation type="submission" date="2011-05" db="EMBL/GenBank/DDBJ databases">
        <authorList>
            <person name="Richards S.R."/>
            <person name="Qu J."/>
            <person name="Jiang H."/>
            <person name="Jhangiani S.N."/>
            <person name="Agravi P."/>
            <person name="Goodspeed R."/>
            <person name="Gross S."/>
            <person name="Mandapat C."/>
            <person name="Jackson L."/>
            <person name="Mathew T."/>
            <person name="Pu L."/>
            <person name="Thornton R."/>
            <person name="Saada N."/>
            <person name="Wilczek-Boney K.B."/>
            <person name="Lee S."/>
            <person name="Kovar C."/>
            <person name="Wu Y."/>
            <person name="Scherer S.E."/>
            <person name="Worley K.C."/>
            <person name="Muzny D.M."/>
            <person name="Gibbs R."/>
        </authorList>
    </citation>
    <scope>NUCLEOTIDE SEQUENCE</scope>
    <source>
        <strain evidence="2">Brora</strain>
    </source>
</reference>